<keyword evidence="2" id="KW-0695">RNA-directed DNA polymerase</keyword>
<dbReference type="Pfam" id="PF00078">
    <property type="entry name" value="RVT_1"/>
    <property type="match status" value="1"/>
</dbReference>
<protein>
    <submittedName>
        <fullName evidence="2">Reverse transcriptase</fullName>
    </submittedName>
</protein>
<dbReference type="Gene3D" id="1.10.30.50">
    <property type="match status" value="1"/>
</dbReference>
<dbReference type="InterPro" id="IPR002711">
    <property type="entry name" value="HNH"/>
</dbReference>
<dbReference type="Pfam" id="PF01844">
    <property type="entry name" value="HNH"/>
    <property type="match status" value="1"/>
</dbReference>
<dbReference type="InterPro" id="IPR051083">
    <property type="entry name" value="GrpII_Intron_Splice-Mob/Def"/>
</dbReference>
<dbReference type="AlphaFoldDB" id="A0A541AXI5"/>
<name>A0A541AXI5_9AGAM</name>
<dbReference type="Proteomes" id="UP000217199">
    <property type="component" value="Unassembled WGS sequence"/>
</dbReference>
<dbReference type="PANTHER" id="PTHR34047:SF10">
    <property type="entry name" value="GROUP II INTRON-ASSOCIATED OPEN READING FRAME"/>
    <property type="match status" value="1"/>
</dbReference>
<dbReference type="CDD" id="cd00085">
    <property type="entry name" value="HNHc"/>
    <property type="match status" value="1"/>
</dbReference>
<keyword evidence="2" id="KW-0548">Nucleotidyltransferase</keyword>
<comment type="caution">
    <text evidence="2">The sequence shown here is derived from an EMBL/GenBank/DDBJ whole genome shotgun (WGS) entry which is preliminary data.</text>
</comment>
<dbReference type="SUPFAM" id="SSF56672">
    <property type="entry name" value="DNA/RNA polymerases"/>
    <property type="match status" value="1"/>
</dbReference>
<dbReference type="GO" id="GO:0003964">
    <property type="term" value="F:RNA-directed DNA polymerase activity"/>
    <property type="evidence" value="ECO:0007669"/>
    <property type="project" value="UniProtKB-KW"/>
</dbReference>
<dbReference type="Pfam" id="PF13655">
    <property type="entry name" value="RVT_N"/>
    <property type="match status" value="1"/>
</dbReference>
<proteinExistence type="predicted"/>
<dbReference type="InParanoid" id="A0A541AXI5"/>
<dbReference type="InterPro" id="IPR000477">
    <property type="entry name" value="RT_dom"/>
</dbReference>
<keyword evidence="2" id="KW-0496">Mitochondrion</keyword>
<dbReference type="InterPro" id="IPR030931">
    <property type="entry name" value="Group_II_RT_mat"/>
</dbReference>
<evidence type="ECO:0000313" key="2">
    <source>
        <dbReference type="EMBL" id="TQF64774.1"/>
    </source>
</evidence>
<dbReference type="STRING" id="2282107.A0A541AXI5"/>
<dbReference type="NCBIfam" id="TIGR04416">
    <property type="entry name" value="group_II_RT_mat"/>
    <property type="match status" value="1"/>
</dbReference>
<dbReference type="FunCoup" id="A0A541AXI5">
    <property type="interactions" value="1"/>
</dbReference>
<organism evidence="2 3">
    <name type="scientific">Pyrrhoderma noxium</name>
    <dbReference type="NCBI Taxonomy" id="2282107"/>
    <lineage>
        <taxon>Eukaryota</taxon>
        <taxon>Fungi</taxon>
        <taxon>Dikarya</taxon>
        <taxon>Basidiomycota</taxon>
        <taxon>Agaricomycotina</taxon>
        <taxon>Agaricomycetes</taxon>
        <taxon>Hymenochaetales</taxon>
        <taxon>Hymenochaetaceae</taxon>
        <taxon>Pyrrhoderma</taxon>
    </lineage>
</organism>
<dbReference type="InterPro" id="IPR043502">
    <property type="entry name" value="DNA/RNA_pol_sf"/>
</dbReference>
<feature type="domain" description="Reverse transcriptase" evidence="1">
    <location>
        <begin position="133"/>
        <end position="369"/>
    </location>
</feature>
<reference evidence="2 3" key="1">
    <citation type="journal article" date="2017" name="Mol. Ecol.">
        <title>Comparative and population genomic landscape of Phellinus noxius: A hypervariable fungus causing root rot in trees.</title>
        <authorList>
            <person name="Chung C.L."/>
            <person name="Lee T.J."/>
            <person name="Akiba M."/>
            <person name="Lee H.H."/>
            <person name="Kuo T.H."/>
            <person name="Liu D."/>
            <person name="Ke H.M."/>
            <person name="Yokoi T."/>
            <person name="Roa M.B."/>
            <person name="Lu M.J."/>
            <person name="Chang Y.Y."/>
            <person name="Ann P.J."/>
            <person name="Tsai J.N."/>
            <person name="Chen C.Y."/>
            <person name="Tzean S.S."/>
            <person name="Ota Y."/>
            <person name="Hattori T."/>
            <person name="Sahashi N."/>
            <person name="Liou R.F."/>
            <person name="Kikuchi T."/>
            <person name="Tsai I.J."/>
        </authorList>
    </citation>
    <scope>NUCLEOTIDE SEQUENCE [LARGE SCALE GENOMIC DNA]</scope>
    <source>
        <strain evidence="2 3">FFPRI411160</strain>
    </source>
</reference>
<dbReference type="InterPro" id="IPR025960">
    <property type="entry name" value="RVT_N"/>
</dbReference>
<dbReference type="PROSITE" id="PS50878">
    <property type="entry name" value="RT_POL"/>
    <property type="match status" value="1"/>
</dbReference>
<dbReference type="CDD" id="cd01651">
    <property type="entry name" value="RT_G2_intron"/>
    <property type="match status" value="1"/>
</dbReference>
<dbReference type="SMART" id="SM00507">
    <property type="entry name" value="HNHc"/>
    <property type="match status" value="1"/>
</dbReference>
<keyword evidence="3" id="KW-1185">Reference proteome</keyword>
<dbReference type="GO" id="GO:0003676">
    <property type="term" value="F:nucleic acid binding"/>
    <property type="evidence" value="ECO:0007669"/>
    <property type="project" value="InterPro"/>
</dbReference>
<dbReference type="EMBL" id="NBII01000013">
    <property type="protein sequence ID" value="TQF64774.1"/>
    <property type="molecule type" value="Genomic_DNA"/>
</dbReference>
<evidence type="ECO:0000313" key="3">
    <source>
        <dbReference type="Proteomes" id="UP000217199"/>
    </source>
</evidence>
<dbReference type="InterPro" id="IPR013597">
    <property type="entry name" value="Mat_intron_G2"/>
</dbReference>
<dbReference type="GO" id="GO:0004519">
    <property type="term" value="F:endonuclease activity"/>
    <property type="evidence" value="ECO:0007669"/>
    <property type="project" value="InterPro"/>
</dbReference>
<geneLocation type="mitochondrion" evidence="2"/>
<dbReference type="OrthoDB" id="5428681at2759"/>
<gene>
    <name evidence="2" type="ORF">PNOK_m000057</name>
</gene>
<dbReference type="PANTHER" id="PTHR34047">
    <property type="entry name" value="NUCLEAR INTRON MATURASE 1, MITOCHONDRIAL-RELATED"/>
    <property type="match status" value="1"/>
</dbReference>
<accession>A0A541AXI5</accession>
<dbReference type="GO" id="GO:0008270">
    <property type="term" value="F:zinc ion binding"/>
    <property type="evidence" value="ECO:0007669"/>
    <property type="project" value="InterPro"/>
</dbReference>
<sequence>MLDEPVETNSKLATPVIINSNLILVRTTYHLHMRNNSKNQTTKLSIKATGWQEINWKEVNIRVQDLQDKIVKATMKNNMNEVYRLQEKLITSFEGKALAIRRVVTSQGGKTPGVDNVTWLTPADRFKAIKELGLITKDYNSYESSPLKRVMIPKSNSTELRPLGIPTIMDRAVQAVYHLAIDPVVEVRSDPNSYGFRKGRSQHDAIAYIRSWMDKTHSPEYILVTDIAKCMDKISHDFLLANTPICHKHVLKEWLKSGFIFEGHKYSTDAGTPQGGVISPTLCNIALNGVEAAIHEVYPLNKNVKGGRPKIYVCRFADDMIITGINEEILHHVKEIVQEFLAIRGLELKEAKTKIVTIQKGFDFLGFNISRKPFNPRLNNHTNQPTVLIIKPSNKSIKSLISKIKMIIGSNKPEIGILVKELNPVLRGWANYFKISYHSQATFIKIGHYLWTSMINWVSRKHPETSIIKAVKQYIVQGNTRSRHKWVWGVNKADKVKENREVILNIAEVKPVVHPLLKLSRNPYLLEDKIYFDKRIIEKSSAKFREAIYKKYNHLCPVCQESLHNGENVELHHIIPVKEGGKYTMSNIQPLHQICHQNITHGAANKIKNKIIK</sequence>
<dbReference type="InterPro" id="IPR003615">
    <property type="entry name" value="HNH_nuc"/>
</dbReference>
<dbReference type="Pfam" id="PF08388">
    <property type="entry name" value="GIIM"/>
    <property type="match status" value="1"/>
</dbReference>
<evidence type="ECO:0000259" key="1">
    <source>
        <dbReference type="PROSITE" id="PS50878"/>
    </source>
</evidence>
<keyword evidence="2" id="KW-0808">Transferase</keyword>